<accession>W4Q645</accession>
<dbReference type="EMBL" id="BAUT01000051">
    <property type="protein sequence ID" value="GAE27452.1"/>
    <property type="molecule type" value="Genomic_DNA"/>
</dbReference>
<evidence type="ECO:0000313" key="1">
    <source>
        <dbReference type="EMBL" id="GAE27452.1"/>
    </source>
</evidence>
<dbReference type="OrthoDB" id="1907642at2"/>
<evidence type="ECO:0000313" key="2">
    <source>
        <dbReference type="Proteomes" id="UP000018890"/>
    </source>
</evidence>
<name>W4Q645_9BACI</name>
<keyword evidence="2" id="KW-1185">Reference proteome</keyword>
<evidence type="ECO:0008006" key="3">
    <source>
        <dbReference type="Google" id="ProtNLM"/>
    </source>
</evidence>
<dbReference type="RefSeq" id="WP_034748732.1">
    <property type="nucleotide sequence ID" value="NZ_BAUT01000051.1"/>
</dbReference>
<dbReference type="Proteomes" id="UP000018890">
    <property type="component" value="Unassembled WGS sequence"/>
</dbReference>
<dbReference type="NCBIfam" id="TIGR04398">
    <property type="entry name" value="SLAP_DUP"/>
    <property type="match status" value="2"/>
</dbReference>
<dbReference type="STRING" id="1236970.JCM9140_3599"/>
<reference evidence="1" key="1">
    <citation type="journal article" date="2014" name="Genome Announc.">
        <title>Draft Genome Sequences of Three Alkaliphilic Bacillus Strains, Bacillus wakoensis JCM 9140T, Bacillus akibai JCM 9157T, and Bacillus hemicellulosilyticus JCM 9152T.</title>
        <authorList>
            <person name="Yuki M."/>
            <person name="Oshima K."/>
            <person name="Suda W."/>
            <person name="Oshida Y."/>
            <person name="Kitamura K."/>
            <person name="Iida T."/>
            <person name="Hattori M."/>
            <person name="Ohkuma M."/>
        </authorList>
    </citation>
    <scope>NUCLEOTIDE SEQUENCE [LARGE SCALE GENOMIC DNA]</scope>
    <source>
        <strain evidence="1">JCM 9140</strain>
    </source>
</reference>
<comment type="caution">
    <text evidence="1">The sequence shown here is derived from an EMBL/GenBank/DDBJ whole genome shotgun (WGS) entry which is preliminary data.</text>
</comment>
<protein>
    <recommendedName>
        <fullName evidence="3">SLAP domain-containing protein</fullName>
    </recommendedName>
</protein>
<sequence length="288" mass="32319">MTSFWEEARKKQHPDQSTLTLETLIGAKEHELTSTETVETPLSIATDQTFSKEDQYALSFALLESPPLKKGELAISGVSAFLTNSGSLEVTALIRNGLDESVRFAKVQMAFFTKAQLIATGAFDLTALGHIPARQARPWTFVFERDQLTERPESIIDWTLAFDLTQKREYHFLSIKGDWNATYTAEEQAEIVKQALAKPAPPEGRVAIQVISTTRLKTKLTKTTLLIQNNHSQTLRLKNVPFELRGKHQTVLEQISYDLALEIPPHTSKLVTVLLPFKQDGSKVEVRT</sequence>
<organism evidence="1 2">
    <name type="scientific">Halalkalibacter wakoensis JCM 9140</name>
    <dbReference type="NCBI Taxonomy" id="1236970"/>
    <lineage>
        <taxon>Bacteria</taxon>
        <taxon>Bacillati</taxon>
        <taxon>Bacillota</taxon>
        <taxon>Bacilli</taxon>
        <taxon>Bacillales</taxon>
        <taxon>Bacillaceae</taxon>
        <taxon>Halalkalibacter</taxon>
    </lineage>
</organism>
<gene>
    <name evidence="1" type="ORF">JCM9140_3599</name>
</gene>
<proteinExistence type="predicted"/>
<dbReference type="AlphaFoldDB" id="W4Q645"/>
<dbReference type="InterPro" id="IPR030910">
    <property type="entry name" value="SLAP_dom"/>
</dbReference>